<dbReference type="Proteomes" id="UP000250443">
    <property type="component" value="Unassembled WGS sequence"/>
</dbReference>
<accession>A0A2X2EF58</accession>
<dbReference type="AlphaFoldDB" id="A0A2X2EF58"/>
<evidence type="ECO:0000313" key="2">
    <source>
        <dbReference type="Proteomes" id="UP000250443"/>
    </source>
</evidence>
<reference evidence="1 2" key="1">
    <citation type="submission" date="2018-06" db="EMBL/GenBank/DDBJ databases">
        <authorList>
            <consortium name="Pathogen Informatics"/>
            <person name="Doyle S."/>
        </authorList>
    </citation>
    <scope>NUCLEOTIDE SEQUENCE [LARGE SCALE GENOMIC DNA]</scope>
    <source>
        <strain evidence="1 2">NCTC11842</strain>
    </source>
</reference>
<dbReference type="EMBL" id="UAUF01000010">
    <property type="protein sequence ID" value="SPZ05350.1"/>
    <property type="molecule type" value="Genomic_DNA"/>
</dbReference>
<proteinExistence type="predicted"/>
<gene>
    <name evidence="1" type="ORF">NCTC11842_01770</name>
</gene>
<evidence type="ECO:0000313" key="1">
    <source>
        <dbReference type="EMBL" id="SPZ05350.1"/>
    </source>
</evidence>
<protein>
    <submittedName>
        <fullName evidence="1">Uncharacterized protein</fullName>
    </submittedName>
</protein>
<sequence length="328" mass="37206">MAANGRPASVSINSLLAHIKALKLALEEWRRAHDVLYAEIAEHHTGGWLHGQQETNSFESRMPVPGSLSRALCSLESDDEESFRLIGVVYLPSGASEYVQAANAARLHLDQVSHLLRSTKLSDLERMPEGQEIGGSSLVYWIRLRPADTIWKAVTATLGVPRIQIRYAIRPLLLEGCMTPVPRFVTFARATQRIISVKSLEYAREQLEHALEAQDTLALAVQRDVNRFHYLAGLSPRPRLAYIYRGDSIFYVNFAWLDEHGEKIKKKIKTSLPLFWCGSPQRIQPPRSFEPRIQKRRSDQQYADSPVFETVKLYTTREVHQSIFDSAG</sequence>
<organism evidence="1 2">
    <name type="scientific">Pseudomonas luteola</name>
    <dbReference type="NCBI Taxonomy" id="47886"/>
    <lineage>
        <taxon>Bacteria</taxon>
        <taxon>Pseudomonadati</taxon>
        <taxon>Pseudomonadota</taxon>
        <taxon>Gammaproteobacteria</taxon>
        <taxon>Pseudomonadales</taxon>
        <taxon>Pseudomonadaceae</taxon>
        <taxon>Pseudomonas</taxon>
    </lineage>
</organism>
<name>A0A2X2EF58_PSELU</name>